<reference evidence="2" key="1">
    <citation type="submission" date="2019-06" db="EMBL/GenBank/DDBJ databases">
        <authorList>
            <person name="Zheng W."/>
        </authorList>
    </citation>
    <scope>NUCLEOTIDE SEQUENCE</scope>
    <source>
        <strain evidence="2">QDHG01</strain>
    </source>
</reference>
<keyword evidence="3" id="KW-1185">Reference proteome</keyword>
<feature type="signal peptide" evidence="1">
    <location>
        <begin position="1"/>
        <end position="19"/>
    </location>
</feature>
<organism evidence="2 3">
    <name type="scientific">Halteria grandinella</name>
    <dbReference type="NCBI Taxonomy" id="5974"/>
    <lineage>
        <taxon>Eukaryota</taxon>
        <taxon>Sar</taxon>
        <taxon>Alveolata</taxon>
        <taxon>Ciliophora</taxon>
        <taxon>Intramacronucleata</taxon>
        <taxon>Spirotrichea</taxon>
        <taxon>Stichotrichia</taxon>
        <taxon>Sporadotrichida</taxon>
        <taxon>Halteriidae</taxon>
        <taxon>Halteria</taxon>
    </lineage>
</organism>
<evidence type="ECO:0000313" key="3">
    <source>
        <dbReference type="Proteomes" id="UP000785679"/>
    </source>
</evidence>
<dbReference type="Proteomes" id="UP000785679">
    <property type="component" value="Unassembled WGS sequence"/>
</dbReference>
<feature type="chain" id="PRO_5035244516" evidence="1">
    <location>
        <begin position="20"/>
        <end position="160"/>
    </location>
</feature>
<name>A0A8J8NDJ0_HALGN</name>
<evidence type="ECO:0000313" key="2">
    <source>
        <dbReference type="EMBL" id="TNV72445.1"/>
    </source>
</evidence>
<gene>
    <name evidence="2" type="ORF">FGO68_gene13012</name>
</gene>
<protein>
    <submittedName>
        <fullName evidence="2">Uncharacterized protein</fullName>
    </submittedName>
</protein>
<proteinExistence type="predicted"/>
<sequence length="160" mass="17483">MLCLSSSILLLLIYSISLGGCQDYAIASLSFVPLDSQPSILLLSPNATFSLQSILPSGGQRRRNLGQVLNSYPQPFDLPVPQSKIVKLDNTSALTGYGRAGLLNFDNVICGIITLNSGVVTVETSYLCHQSTYYFTVLNLSPSHSRSLTTHQSTLEYYRM</sequence>
<accession>A0A8J8NDJ0</accession>
<keyword evidence="1" id="KW-0732">Signal</keyword>
<comment type="caution">
    <text evidence="2">The sequence shown here is derived from an EMBL/GenBank/DDBJ whole genome shotgun (WGS) entry which is preliminary data.</text>
</comment>
<evidence type="ECO:0000256" key="1">
    <source>
        <dbReference type="SAM" id="SignalP"/>
    </source>
</evidence>
<dbReference type="EMBL" id="RRYP01022327">
    <property type="protein sequence ID" value="TNV72445.1"/>
    <property type="molecule type" value="Genomic_DNA"/>
</dbReference>
<dbReference type="AlphaFoldDB" id="A0A8J8NDJ0"/>